<dbReference type="InterPro" id="IPR010328">
    <property type="entry name" value="DUF928"/>
</dbReference>
<dbReference type="Pfam" id="PF06051">
    <property type="entry name" value="DUF928"/>
    <property type="match status" value="1"/>
</dbReference>
<evidence type="ECO:0000313" key="3">
    <source>
        <dbReference type="Proteomes" id="UP001483337"/>
    </source>
</evidence>
<evidence type="ECO:0000313" key="2">
    <source>
        <dbReference type="EMBL" id="WZB86833.1"/>
    </source>
</evidence>
<evidence type="ECO:0000256" key="1">
    <source>
        <dbReference type="SAM" id="MobiDB-lite"/>
    </source>
</evidence>
<accession>A0ABZ2UTT6</accession>
<organism evidence="2 3">
    <name type="scientific">Okeanomitos corallinicola TIOX110</name>
    <dbReference type="NCBI Taxonomy" id="3133117"/>
    <lineage>
        <taxon>Bacteria</taxon>
        <taxon>Bacillati</taxon>
        <taxon>Cyanobacteriota</taxon>
        <taxon>Cyanophyceae</taxon>
        <taxon>Nostocales</taxon>
        <taxon>Aphanizomenonaceae</taxon>
        <taxon>Okeanomitos</taxon>
    </lineage>
</organism>
<dbReference type="Proteomes" id="UP001483337">
    <property type="component" value="Chromosome"/>
</dbReference>
<sequence>MITLQKYINSLLKIAVGLSPTLIILSSFSLPSLAQITPNHSPKTAPTQQTKNLQLAQMIKFPSSADRGKPKRSGAGGRRGNSCIISEEDKQSLTAIMPTWDNEGKTTNDTSKLYIFVPQNKTENGEFVVIDEEGNNIYETNFTPPNQSGIVEVNIPANASLKVGKKYYWYFTLICDDQDRSRDEYVSGSLERTNIGSLLNSYIQQATPLKQAEIYARNNIWYDTIYNVASLRKENPQLWLGLLESVGLKELANQPFVELGKPKP</sequence>
<reference evidence="2 3" key="1">
    <citation type="submission" date="2024-04" db="EMBL/GenBank/DDBJ databases">
        <title>Okeanomitos corallinicola gen. &amp; sp. nov. (Nostocales, Cyanobacteria), a new toxic marine heterocyst-forming cyanobacterium from a coral reef.</title>
        <authorList>
            <person name="Li H."/>
            <person name="Li R."/>
            <person name="Kang J."/>
            <person name="Hii K.S."/>
            <person name="Mohamed H.F."/>
            <person name="Xu X."/>
            <person name="Luo Z."/>
        </authorList>
    </citation>
    <scope>NUCLEOTIDE SEQUENCE [LARGE SCALE GENOMIC DNA]</scope>
    <source>
        <strain evidence="2 3">TIOX110</strain>
    </source>
</reference>
<proteinExistence type="predicted"/>
<name>A0ABZ2UTT6_9CYAN</name>
<dbReference type="RefSeq" id="WP_353929747.1">
    <property type="nucleotide sequence ID" value="NZ_CP150886.1"/>
</dbReference>
<feature type="region of interest" description="Disordered" evidence="1">
    <location>
        <begin position="61"/>
        <end position="82"/>
    </location>
</feature>
<gene>
    <name evidence="2" type="ORF">WJM97_15730</name>
</gene>
<dbReference type="EMBL" id="CP150886">
    <property type="protein sequence ID" value="WZB86833.1"/>
    <property type="molecule type" value="Genomic_DNA"/>
</dbReference>
<keyword evidence="3" id="KW-1185">Reference proteome</keyword>
<protein>
    <submittedName>
        <fullName evidence="2">DUF928 domain-containing protein</fullName>
    </submittedName>
</protein>